<name>A0ABU1CCI8_9GAMM</name>
<evidence type="ECO:0000256" key="5">
    <source>
        <dbReference type="ARBA" id="ARBA00022692"/>
    </source>
</evidence>
<feature type="transmembrane region" description="Helical" evidence="9">
    <location>
        <begin position="79"/>
        <end position="96"/>
    </location>
</feature>
<dbReference type="Proteomes" id="UP001233535">
    <property type="component" value="Unassembled WGS sequence"/>
</dbReference>
<evidence type="ECO:0000256" key="3">
    <source>
        <dbReference type="ARBA" id="ARBA00022475"/>
    </source>
</evidence>
<evidence type="ECO:0000313" key="10">
    <source>
        <dbReference type="EMBL" id="MDR0182873.1"/>
    </source>
</evidence>
<dbReference type="PANTHER" id="PTHR30574">
    <property type="entry name" value="INNER MEMBRANE PROTEIN YEDE"/>
    <property type="match status" value="1"/>
</dbReference>
<evidence type="ECO:0000256" key="8">
    <source>
        <dbReference type="ARBA" id="ARBA00035655"/>
    </source>
</evidence>
<evidence type="ECO:0000256" key="6">
    <source>
        <dbReference type="ARBA" id="ARBA00022989"/>
    </source>
</evidence>
<keyword evidence="7 9" id="KW-0472">Membrane</keyword>
<evidence type="ECO:0000256" key="4">
    <source>
        <dbReference type="ARBA" id="ARBA00022519"/>
    </source>
</evidence>
<comment type="caution">
    <text evidence="10">The sequence shown here is derived from an EMBL/GenBank/DDBJ whole genome shotgun (WGS) entry which is preliminary data.</text>
</comment>
<evidence type="ECO:0000256" key="1">
    <source>
        <dbReference type="ARBA" id="ARBA00004429"/>
    </source>
</evidence>
<sequence>MPTPFTPVSALIGGALIGLAATYLLATLGRIAGISGIVNMAVDQRADRAWRIAFLLAMVVAAGAWFAWSGAAPRTGFPWIWLVAAGLLVGFGTRLGNGCTSGHGICGLARLSRRSLWAVAVFMGTAFATVYVVRHVAGGLS</sequence>
<feature type="transmembrane region" description="Helical" evidence="9">
    <location>
        <begin position="49"/>
        <end position="67"/>
    </location>
</feature>
<comment type="subcellular location">
    <subcellularLocation>
        <location evidence="1">Cell inner membrane</location>
        <topology evidence="1">Multi-pass membrane protein</topology>
    </subcellularLocation>
</comment>
<keyword evidence="5 9" id="KW-0812">Transmembrane</keyword>
<accession>A0ABU1CCI8</accession>
<dbReference type="InterPro" id="IPR007272">
    <property type="entry name" value="Sulf_transp_TsuA/YedE"/>
</dbReference>
<organism evidence="10 11">
    <name type="scientific">Lysobacter arvi</name>
    <dbReference type="NCBI Taxonomy" id="3038776"/>
    <lineage>
        <taxon>Bacteria</taxon>
        <taxon>Pseudomonadati</taxon>
        <taxon>Pseudomonadota</taxon>
        <taxon>Gammaproteobacteria</taxon>
        <taxon>Lysobacterales</taxon>
        <taxon>Lysobacteraceae</taxon>
        <taxon>Lysobacter</taxon>
    </lineage>
</organism>
<keyword evidence="2" id="KW-0813">Transport</keyword>
<gene>
    <name evidence="10" type="ORF">P8609_07790</name>
</gene>
<evidence type="ECO:0000313" key="11">
    <source>
        <dbReference type="Proteomes" id="UP001233535"/>
    </source>
</evidence>
<proteinExistence type="inferred from homology"/>
<keyword evidence="6 9" id="KW-1133">Transmembrane helix</keyword>
<keyword evidence="3" id="KW-1003">Cell membrane</keyword>
<reference evidence="10 11" key="1">
    <citation type="submission" date="2023-04" db="EMBL/GenBank/DDBJ databases">
        <title>Lysobacter sp. strain UC isolated from soil sample.</title>
        <authorList>
            <person name="Choksket S."/>
            <person name="Harshvardhan F."/>
            <person name="Rana R."/>
            <person name="Patil P.B."/>
            <person name="Korpole S."/>
        </authorList>
    </citation>
    <scope>NUCLEOTIDE SEQUENCE [LARGE SCALE GENOMIC DNA]</scope>
    <source>
        <strain evidence="10 11">UC</strain>
    </source>
</reference>
<evidence type="ECO:0000256" key="2">
    <source>
        <dbReference type="ARBA" id="ARBA00022448"/>
    </source>
</evidence>
<feature type="transmembrane region" description="Helical" evidence="9">
    <location>
        <begin position="116"/>
        <end position="137"/>
    </location>
</feature>
<evidence type="ECO:0000256" key="7">
    <source>
        <dbReference type="ARBA" id="ARBA00023136"/>
    </source>
</evidence>
<comment type="similarity">
    <text evidence="8">Belongs to the TsuA/YedE (TC 9.B.102) family.</text>
</comment>
<dbReference type="EMBL" id="JARUHG010000002">
    <property type="protein sequence ID" value="MDR0182873.1"/>
    <property type="molecule type" value="Genomic_DNA"/>
</dbReference>
<protein>
    <submittedName>
        <fullName evidence="10">YeeE/YedE family protein</fullName>
    </submittedName>
</protein>
<keyword evidence="11" id="KW-1185">Reference proteome</keyword>
<keyword evidence="4" id="KW-0997">Cell inner membrane</keyword>
<feature type="transmembrane region" description="Helical" evidence="9">
    <location>
        <begin position="6"/>
        <end position="28"/>
    </location>
</feature>
<dbReference type="RefSeq" id="WP_309262047.1">
    <property type="nucleotide sequence ID" value="NZ_JARUHG010000002.1"/>
</dbReference>
<dbReference type="PANTHER" id="PTHR30574:SF1">
    <property type="entry name" value="SULPHUR TRANSPORT DOMAIN-CONTAINING PROTEIN"/>
    <property type="match status" value="1"/>
</dbReference>
<evidence type="ECO:0000256" key="9">
    <source>
        <dbReference type="SAM" id="Phobius"/>
    </source>
</evidence>